<keyword evidence="2" id="KW-1185">Reference proteome</keyword>
<accession>A0A1M7GK92</accession>
<dbReference type="OrthoDB" id="10021450at2"/>
<dbReference type="RefSeq" id="WP_073283891.1">
    <property type="nucleotide sequence ID" value="NZ_FRCP01000007.1"/>
</dbReference>
<reference evidence="1 2" key="1">
    <citation type="submission" date="2016-11" db="EMBL/GenBank/DDBJ databases">
        <authorList>
            <person name="Jaros S."/>
            <person name="Januszkiewicz K."/>
            <person name="Wedrychowicz H."/>
        </authorList>
    </citation>
    <scope>NUCLEOTIDE SEQUENCE [LARGE SCALE GENOMIC DNA]</scope>
    <source>
        <strain evidence="1 2">DSM 15930</strain>
    </source>
</reference>
<gene>
    <name evidence="1" type="ORF">SAMN02746066_00979</name>
</gene>
<dbReference type="AlphaFoldDB" id="A0A1M7GK92"/>
<dbReference type="EMBL" id="FRCP01000007">
    <property type="protein sequence ID" value="SHM16824.1"/>
    <property type="molecule type" value="Genomic_DNA"/>
</dbReference>
<evidence type="ECO:0000313" key="1">
    <source>
        <dbReference type="EMBL" id="SHM16824.1"/>
    </source>
</evidence>
<evidence type="ECO:0000313" key="2">
    <source>
        <dbReference type="Proteomes" id="UP000184038"/>
    </source>
</evidence>
<name>A0A1M7GK92_9FIRM</name>
<organism evidence="1 2">
    <name type="scientific">Anaerosporobacter mobilis DSM 15930</name>
    <dbReference type="NCBI Taxonomy" id="1120996"/>
    <lineage>
        <taxon>Bacteria</taxon>
        <taxon>Bacillati</taxon>
        <taxon>Bacillota</taxon>
        <taxon>Clostridia</taxon>
        <taxon>Lachnospirales</taxon>
        <taxon>Lachnospiraceae</taxon>
        <taxon>Anaerosporobacter</taxon>
    </lineage>
</organism>
<protein>
    <submittedName>
        <fullName evidence="1">Uncharacterized protein</fullName>
    </submittedName>
</protein>
<sequence length="657" mass="72612">MRNKILVMILIICMLTGTINPKKSQATGVEIAIVIGVEVVNYLVLASIASGVAVEDIYEKKNENDGNWISVTNKNGNQFELASGAMYKLSQGYAKSLVDSLSKTQLKELSSAITIDNNTMKVSNVGEDTYNSINSMNEMIRNNPKLKSYLNSDTLTGKTMNQIQLELLKTAFTSIKAYNPNMNVLELSKTYPYYVLFPTAGGYGSTSIDENKRGYVMAFSQYPLFATCRQENLTGDSKQLFYDVFMYNGEKLGSVNNYCWFNSNAYGGTTIKSSEMTNNPFEFWKSGVSVVGNGLMVVGNADYIRLSDLSFPNHTSLNWERYVNEVASRYYSLPISCLNSMTIDTYMPYPKDGVRVKEDEKVVIPPITSLDNVDDLAEYVNSGSVKDTENGRTIDNSDSIIRDKVINPVLDRDTTGNPPIENDLSWLDRLFEWFNKHLTSLGDSIVSGIGAIINALGLTGLIEWIGEICGNILSGVVDGFKSIGNILEWILELLGTGVISAITGIGSVLGDILEFLLGLIEGLISGFRELLISLFVPSDGYLDAKVLQLRTKFSFADGIIKIVKGFDSALTGTAPPIVKLGSLDESNKYGINNYVLMDLVWFKRYKPTTDIILSAALWVIFIWRMFIKLPGIIAGYSAMTYADAKIDEYNNKQGKGD</sequence>
<dbReference type="STRING" id="1120996.SAMN02746066_00979"/>
<proteinExistence type="predicted"/>
<dbReference type="Proteomes" id="UP000184038">
    <property type="component" value="Unassembled WGS sequence"/>
</dbReference>